<evidence type="ECO:0000313" key="2">
    <source>
        <dbReference type="EMBL" id="OBX78157.1"/>
    </source>
</evidence>
<feature type="transmembrane region" description="Helical" evidence="1">
    <location>
        <begin position="16"/>
        <end position="45"/>
    </location>
</feature>
<accession>A0A1B8QBX3</accession>
<name>A0A1B8QBX3_9GAMM</name>
<proteinExistence type="predicted"/>
<dbReference type="AlphaFoldDB" id="A0A1B8QBX3"/>
<evidence type="ECO:0000313" key="3">
    <source>
        <dbReference type="Proteomes" id="UP000092508"/>
    </source>
</evidence>
<keyword evidence="1" id="KW-0472">Membrane</keyword>
<reference evidence="2 3" key="1">
    <citation type="submission" date="2016-06" db="EMBL/GenBank/DDBJ databases">
        <title>Draft genome of Moraxella atlantae CCUG 66109.</title>
        <authorList>
            <person name="Salva-Serra F."/>
            <person name="Engstrom-Jakobsson H."/>
            <person name="Thorell K."/>
            <person name="Gonzales-Siles L."/>
            <person name="Karlsson R."/>
            <person name="Boulund F."/>
            <person name="Engstrand L."/>
            <person name="Kristiansson E."/>
            <person name="Moore E."/>
        </authorList>
    </citation>
    <scope>NUCLEOTIDE SEQUENCE [LARGE SCALE GENOMIC DNA]</scope>
    <source>
        <strain evidence="2 3">CCUG 66109</strain>
    </source>
</reference>
<keyword evidence="1" id="KW-1133">Transmembrane helix</keyword>
<sequence length="64" mass="7264">MPVTVIYKINHARLSFILLFTFCQWLVIAGLVTAVVFSFAVFVLLRKVRYTLTICAMRSPVVSV</sequence>
<comment type="caution">
    <text evidence="2">The sequence shown here is derived from an EMBL/GenBank/DDBJ whole genome shotgun (WGS) entry which is preliminary data.</text>
</comment>
<protein>
    <submittedName>
        <fullName evidence="2">Uncharacterized protein</fullName>
    </submittedName>
</protein>
<keyword evidence="1" id="KW-0812">Transmembrane</keyword>
<dbReference type="Proteomes" id="UP000092508">
    <property type="component" value="Unassembled WGS sequence"/>
</dbReference>
<organism evidence="2 3">
    <name type="scientific">Faucicola atlantae</name>
    <dbReference type="NCBI Taxonomy" id="34059"/>
    <lineage>
        <taxon>Bacteria</taxon>
        <taxon>Pseudomonadati</taxon>
        <taxon>Pseudomonadota</taxon>
        <taxon>Gammaproteobacteria</taxon>
        <taxon>Moraxellales</taxon>
        <taxon>Moraxellaceae</taxon>
        <taxon>Faucicola</taxon>
    </lineage>
</organism>
<evidence type="ECO:0000256" key="1">
    <source>
        <dbReference type="SAM" id="Phobius"/>
    </source>
</evidence>
<dbReference type="EMBL" id="LZMZ01000020">
    <property type="protein sequence ID" value="OBX78157.1"/>
    <property type="molecule type" value="Genomic_DNA"/>
</dbReference>
<gene>
    <name evidence="2" type="ORF">A9308_06970</name>
</gene>